<dbReference type="EMBL" id="JAUEPU010000089">
    <property type="protein sequence ID" value="KAK0479374.1"/>
    <property type="molecule type" value="Genomic_DNA"/>
</dbReference>
<proteinExistence type="predicted"/>
<keyword evidence="2" id="KW-1185">Reference proteome</keyword>
<name>A0AA39P939_9AGAR</name>
<accession>A0AA39P939</accession>
<organism evidence="1 2">
    <name type="scientific">Armillaria luteobubalina</name>
    <dbReference type="NCBI Taxonomy" id="153913"/>
    <lineage>
        <taxon>Eukaryota</taxon>
        <taxon>Fungi</taxon>
        <taxon>Dikarya</taxon>
        <taxon>Basidiomycota</taxon>
        <taxon>Agaricomycotina</taxon>
        <taxon>Agaricomycetes</taxon>
        <taxon>Agaricomycetidae</taxon>
        <taxon>Agaricales</taxon>
        <taxon>Marasmiineae</taxon>
        <taxon>Physalacriaceae</taxon>
        <taxon>Armillaria</taxon>
    </lineage>
</organism>
<reference evidence="1" key="1">
    <citation type="submission" date="2023-06" db="EMBL/GenBank/DDBJ databases">
        <authorList>
            <consortium name="Lawrence Berkeley National Laboratory"/>
            <person name="Ahrendt S."/>
            <person name="Sahu N."/>
            <person name="Indic B."/>
            <person name="Wong-Bajracharya J."/>
            <person name="Merenyi Z."/>
            <person name="Ke H.-M."/>
            <person name="Monk M."/>
            <person name="Kocsube S."/>
            <person name="Drula E."/>
            <person name="Lipzen A."/>
            <person name="Balint B."/>
            <person name="Henrissat B."/>
            <person name="Andreopoulos B."/>
            <person name="Martin F.M."/>
            <person name="Harder C.B."/>
            <person name="Rigling D."/>
            <person name="Ford K.L."/>
            <person name="Foster G.D."/>
            <person name="Pangilinan J."/>
            <person name="Papanicolaou A."/>
            <person name="Barry K."/>
            <person name="LaButti K."/>
            <person name="Viragh M."/>
            <person name="Koriabine M."/>
            <person name="Yan M."/>
            <person name="Riley R."/>
            <person name="Champramary S."/>
            <person name="Plett K.L."/>
            <person name="Tsai I.J."/>
            <person name="Slot J."/>
            <person name="Sipos G."/>
            <person name="Plett J."/>
            <person name="Nagy L.G."/>
            <person name="Grigoriev I.V."/>
        </authorList>
    </citation>
    <scope>NUCLEOTIDE SEQUENCE</scope>
    <source>
        <strain evidence="1">HWK02</strain>
    </source>
</reference>
<gene>
    <name evidence="1" type="ORF">EDD18DRAFT_1113871</name>
</gene>
<dbReference type="Proteomes" id="UP001175228">
    <property type="component" value="Unassembled WGS sequence"/>
</dbReference>
<comment type="caution">
    <text evidence="1">The sequence shown here is derived from an EMBL/GenBank/DDBJ whole genome shotgun (WGS) entry which is preliminary data.</text>
</comment>
<evidence type="ECO:0000313" key="1">
    <source>
        <dbReference type="EMBL" id="KAK0479374.1"/>
    </source>
</evidence>
<protein>
    <submittedName>
        <fullName evidence="1">Uncharacterized protein</fullName>
    </submittedName>
</protein>
<evidence type="ECO:0000313" key="2">
    <source>
        <dbReference type="Proteomes" id="UP001175228"/>
    </source>
</evidence>
<dbReference type="AlphaFoldDB" id="A0AA39P939"/>
<sequence length="128" mass="15126">MCSRLQLNFVILQTADPFLVNVLLEAERRYRVILVHNGVKKFSIFCRWHQSWMNPQYHYTLQGYNAVGWMSFIVEMDVGNWGREFSYGQPEWNDWKGWLLVQLLLLRPFTPSCPVLRPALNHPAVKMA</sequence>